<dbReference type="EMBL" id="CP120733">
    <property type="protein sequence ID" value="WFD12149.1"/>
    <property type="molecule type" value="Genomic_DNA"/>
</dbReference>
<sequence>MYRHTKNKSCNDRLEFADELNLPNSQHPKQTGSVSQNTSKPLPKKYKKK</sequence>
<dbReference type="Proteomes" id="UP001222800">
    <property type="component" value="Chromosome"/>
</dbReference>
<keyword evidence="3" id="KW-1185">Reference proteome</keyword>
<accession>A0ABY8EJG6</accession>
<feature type="region of interest" description="Disordered" evidence="1">
    <location>
        <begin position="1"/>
        <end position="49"/>
    </location>
</feature>
<dbReference type="RefSeq" id="WP_277734447.1">
    <property type="nucleotide sequence ID" value="NZ_CP120733.1"/>
</dbReference>
<feature type="compositionally biased region" description="Polar residues" evidence="1">
    <location>
        <begin position="22"/>
        <end position="39"/>
    </location>
</feature>
<evidence type="ECO:0000313" key="2">
    <source>
        <dbReference type="EMBL" id="WFD12149.1"/>
    </source>
</evidence>
<reference evidence="2 3" key="1">
    <citation type="submission" date="2023-03" db="EMBL/GenBank/DDBJ databases">
        <title>Complete genome sequence of Tepidibacter sp. SWIR-1, isolated from a deep-sea hydrothermal vent.</title>
        <authorList>
            <person name="Li X."/>
        </authorList>
    </citation>
    <scope>NUCLEOTIDE SEQUENCE [LARGE SCALE GENOMIC DNA]</scope>
    <source>
        <strain evidence="2 3">SWIR-1</strain>
    </source>
</reference>
<name>A0ABY8EJG6_9FIRM</name>
<gene>
    <name evidence="2" type="ORF">P4S50_08725</name>
</gene>
<evidence type="ECO:0000256" key="1">
    <source>
        <dbReference type="SAM" id="MobiDB-lite"/>
    </source>
</evidence>
<proteinExistence type="predicted"/>
<protein>
    <submittedName>
        <fullName evidence="2">Uncharacterized protein</fullName>
    </submittedName>
</protein>
<evidence type="ECO:0000313" key="3">
    <source>
        <dbReference type="Proteomes" id="UP001222800"/>
    </source>
</evidence>
<organism evidence="2 3">
    <name type="scientific">Tepidibacter hydrothermalis</name>
    <dbReference type="NCBI Taxonomy" id="3036126"/>
    <lineage>
        <taxon>Bacteria</taxon>
        <taxon>Bacillati</taxon>
        <taxon>Bacillota</taxon>
        <taxon>Clostridia</taxon>
        <taxon>Peptostreptococcales</taxon>
        <taxon>Peptostreptococcaceae</taxon>
        <taxon>Tepidibacter</taxon>
    </lineage>
</organism>